<evidence type="ECO:0000256" key="2">
    <source>
        <dbReference type="ARBA" id="ARBA00022679"/>
    </source>
</evidence>
<dbReference type="STRING" id="1798535.A2V68_00540"/>
<dbReference type="PANTHER" id="PTHR30582">
    <property type="entry name" value="L,D-TRANSPEPTIDASE"/>
    <property type="match status" value="1"/>
</dbReference>
<dbReference type="GO" id="GO:0008360">
    <property type="term" value="P:regulation of cell shape"/>
    <property type="evidence" value="ECO:0007669"/>
    <property type="project" value="UniProtKB-UniRule"/>
</dbReference>
<evidence type="ECO:0000256" key="4">
    <source>
        <dbReference type="ARBA" id="ARBA00022984"/>
    </source>
</evidence>
<feature type="active site" description="Proton donor/acceptor" evidence="6">
    <location>
        <position position="272"/>
    </location>
</feature>
<evidence type="ECO:0000256" key="6">
    <source>
        <dbReference type="PROSITE-ProRule" id="PRU01373"/>
    </source>
</evidence>
<dbReference type="InterPro" id="IPR005490">
    <property type="entry name" value="LD_TPept_cat_dom"/>
</dbReference>
<keyword evidence="7" id="KW-0812">Transmembrane</keyword>
<dbReference type="AlphaFoldDB" id="A0A1F4NRY2"/>
<dbReference type="UniPathway" id="UPA00219"/>
<accession>A0A1F4NRY2</accession>
<dbReference type="GO" id="GO:0018104">
    <property type="term" value="P:peptidoglycan-protein cross-linking"/>
    <property type="evidence" value="ECO:0007669"/>
    <property type="project" value="TreeGrafter"/>
</dbReference>
<dbReference type="PROSITE" id="PS52029">
    <property type="entry name" value="LD_TPASE"/>
    <property type="match status" value="1"/>
</dbReference>
<dbReference type="EMBL" id="META01000003">
    <property type="protein sequence ID" value="OGB74243.1"/>
    <property type="molecule type" value="Genomic_DNA"/>
</dbReference>
<feature type="domain" description="L,D-TPase catalytic" evidence="8">
    <location>
        <begin position="196"/>
        <end position="342"/>
    </location>
</feature>
<feature type="active site" description="Nucleophile" evidence="6">
    <location>
        <position position="318"/>
    </location>
</feature>
<reference evidence="9 10" key="1">
    <citation type="journal article" date="2016" name="Nat. Commun.">
        <title>Thousands of microbial genomes shed light on interconnected biogeochemical processes in an aquifer system.</title>
        <authorList>
            <person name="Anantharaman K."/>
            <person name="Brown C.T."/>
            <person name="Hug L.A."/>
            <person name="Sharon I."/>
            <person name="Castelle C.J."/>
            <person name="Probst A.J."/>
            <person name="Thomas B.C."/>
            <person name="Singh A."/>
            <person name="Wilkins M.J."/>
            <person name="Karaoz U."/>
            <person name="Brodie E.L."/>
            <person name="Williams K.H."/>
            <person name="Hubbard S.S."/>
            <person name="Banfield J.F."/>
        </authorList>
    </citation>
    <scope>NUCLEOTIDE SEQUENCE [LARGE SCALE GENOMIC DNA]</scope>
</reference>
<evidence type="ECO:0000256" key="7">
    <source>
        <dbReference type="SAM" id="Phobius"/>
    </source>
</evidence>
<dbReference type="CDD" id="cd16913">
    <property type="entry name" value="YkuD_like"/>
    <property type="match status" value="1"/>
</dbReference>
<dbReference type="GO" id="GO:0005576">
    <property type="term" value="C:extracellular region"/>
    <property type="evidence" value="ECO:0007669"/>
    <property type="project" value="TreeGrafter"/>
</dbReference>
<evidence type="ECO:0000259" key="8">
    <source>
        <dbReference type="PROSITE" id="PS52029"/>
    </source>
</evidence>
<dbReference type="GO" id="GO:0016740">
    <property type="term" value="F:transferase activity"/>
    <property type="evidence" value="ECO:0007669"/>
    <property type="project" value="UniProtKB-KW"/>
</dbReference>
<dbReference type="Gene3D" id="2.40.440.10">
    <property type="entry name" value="L,D-transpeptidase catalytic domain-like"/>
    <property type="match status" value="1"/>
</dbReference>
<sequence length="342" mass="38432">MLTGSGFFDIIKRYIIYTNTNIKMKILKVLGVSLLGFSLITGLFIYFAWAAEANETNAAPYRYKVISQSEDPLLDPTGPGFLKVTIQNVGQNDWPLDNLYLGSIFFDGAYDRVSRFATSEWTDGLRIHPGSAEGEEEVPPRGRVSFDIPIRAVAQSGLYKETFRPVLEHIGWVDGQPIEWLVQVGSELSYQSRDDKQIQIILDEQRLLAIENHVVILDTPISSGKSGYSTAKGLYKIFNHIDTAYSSAYELYMDNWMALASLKYGLTGYGLHALPFWRVNPSGRYAGREGEVINGRLYTQGKLYEDYTHLGEKRSHGCVRVGITASKVLYDWAENGTLVEII</sequence>
<evidence type="ECO:0000256" key="1">
    <source>
        <dbReference type="ARBA" id="ARBA00004752"/>
    </source>
</evidence>
<evidence type="ECO:0000256" key="5">
    <source>
        <dbReference type="ARBA" id="ARBA00023316"/>
    </source>
</evidence>
<keyword evidence="7" id="KW-0472">Membrane</keyword>
<dbReference type="InterPro" id="IPR050979">
    <property type="entry name" value="LD-transpeptidase"/>
</dbReference>
<keyword evidence="4 6" id="KW-0573">Peptidoglycan synthesis</keyword>
<evidence type="ECO:0000313" key="10">
    <source>
        <dbReference type="Proteomes" id="UP000176651"/>
    </source>
</evidence>
<comment type="caution">
    <text evidence="9">The sequence shown here is derived from an EMBL/GenBank/DDBJ whole genome shotgun (WGS) entry which is preliminary data.</text>
</comment>
<dbReference type="GO" id="GO:0071972">
    <property type="term" value="F:peptidoglycan L,D-transpeptidase activity"/>
    <property type="evidence" value="ECO:0007669"/>
    <property type="project" value="TreeGrafter"/>
</dbReference>
<proteinExistence type="predicted"/>
<keyword evidence="5 6" id="KW-0961">Cell wall biogenesis/degradation</keyword>
<dbReference type="Proteomes" id="UP000176651">
    <property type="component" value="Unassembled WGS sequence"/>
</dbReference>
<keyword evidence="2" id="KW-0808">Transferase</keyword>
<dbReference type="PANTHER" id="PTHR30582:SF2">
    <property type="entry name" value="L,D-TRANSPEPTIDASE YCIB-RELATED"/>
    <property type="match status" value="1"/>
</dbReference>
<evidence type="ECO:0000313" key="9">
    <source>
        <dbReference type="EMBL" id="OGB74243.1"/>
    </source>
</evidence>
<protein>
    <recommendedName>
        <fullName evidence="8">L,D-TPase catalytic domain-containing protein</fullName>
    </recommendedName>
</protein>
<name>A0A1F4NRY2_UNCK3</name>
<organism evidence="9 10">
    <name type="scientific">candidate division Kazan bacterium RBG_13_50_9</name>
    <dbReference type="NCBI Taxonomy" id="1798535"/>
    <lineage>
        <taxon>Bacteria</taxon>
        <taxon>Bacteria division Kazan-3B-28</taxon>
    </lineage>
</organism>
<feature type="transmembrane region" description="Helical" evidence="7">
    <location>
        <begin position="29"/>
        <end position="49"/>
    </location>
</feature>
<gene>
    <name evidence="9" type="ORF">A2V68_00540</name>
</gene>
<comment type="pathway">
    <text evidence="1 6">Cell wall biogenesis; peptidoglycan biosynthesis.</text>
</comment>
<dbReference type="SUPFAM" id="SSF141523">
    <property type="entry name" value="L,D-transpeptidase catalytic domain-like"/>
    <property type="match status" value="1"/>
</dbReference>
<dbReference type="InterPro" id="IPR038063">
    <property type="entry name" value="Transpep_catalytic_dom"/>
</dbReference>
<keyword evidence="3 6" id="KW-0133">Cell shape</keyword>
<evidence type="ECO:0000256" key="3">
    <source>
        <dbReference type="ARBA" id="ARBA00022960"/>
    </source>
</evidence>
<dbReference type="Pfam" id="PF03734">
    <property type="entry name" value="YkuD"/>
    <property type="match status" value="1"/>
</dbReference>
<dbReference type="GO" id="GO:0071555">
    <property type="term" value="P:cell wall organization"/>
    <property type="evidence" value="ECO:0007669"/>
    <property type="project" value="UniProtKB-UniRule"/>
</dbReference>
<keyword evidence="7" id="KW-1133">Transmembrane helix</keyword>